<dbReference type="EMBL" id="JAXBLV010000024">
    <property type="protein sequence ID" value="MDY3558341.1"/>
    <property type="molecule type" value="Genomic_DNA"/>
</dbReference>
<protein>
    <recommendedName>
        <fullName evidence="3">Lipoprotein</fullName>
    </recommendedName>
</protein>
<evidence type="ECO:0008006" key="3">
    <source>
        <dbReference type="Google" id="ProtNLM"/>
    </source>
</evidence>
<keyword evidence="2" id="KW-1185">Reference proteome</keyword>
<dbReference type="RefSeq" id="WP_320685277.1">
    <property type="nucleotide sequence ID" value="NZ_JAXBLV010000024.1"/>
</dbReference>
<accession>A0ABU5EXB2</accession>
<organism evidence="1 2">
    <name type="scientific">Gemmata algarum</name>
    <dbReference type="NCBI Taxonomy" id="2975278"/>
    <lineage>
        <taxon>Bacteria</taxon>
        <taxon>Pseudomonadati</taxon>
        <taxon>Planctomycetota</taxon>
        <taxon>Planctomycetia</taxon>
        <taxon>Gemmatales</taxon>
        <taxon>Gemmataceae</taxon>
        <taxon>Gemmata</taxon>
    </lineage>
</organism>
<evidence type="ECO:0000313" key="2">
    <source>
        <dbReference type="Proteomes" id="UP001272242"/>
    </source>
</evidence>
<gene>
    <name evidence="1" type="ORF">R5W23_005036</name>
</gene>
<evidence type="ECO:0000313" key="1">
    <source>
        <dbReference type="EMBL" id="MDY3558341.1"/>
    </source>
</evidence>
<dbReference type="PROSITE" id="PS51257">
    <property type="entry name" value="PROKAR_LIPOPROTEIN"/>
    <property type="match status" value="1"/>
</dbReference>
<dbReference type="Proteomes" id="UP001272242">
    <property type="component" value="Unassembled WGS sequence"/>
</dbReference>
<sequence>MNRTERAPGARRPRATLILLLLAAGTGTGGCGRPPAHVDGPAATEGPKVNPWANAAQRLKKDTDPTTVRVALTALGSELNAENKERLPALPEADLAKLAEVVPLTPEDREELRAGAFTAHDSVYIADCLYLRDAARSLALAALPPEARAEIALAWVCRQVYLQPWAWHLGAQPLNGNAVVHTFRTTSVAPTAVLRRGSGSGLERAYVLLALLQQLNLDACLVGRPGAGAANVVFQVSAPANAPGVPNVAGLAPRGPFWAVGVRTGDDVRLYDPWRGAAVPFTLKQLRANPDAAKAWFEDPANAGGATLADAKAATVYLAVPVNSLAPRMATAGDRLRADLDVNLAFDAAKLRAAFPDPKPAFWNPPDEPFAYGRVARSLLPVDAGGSDRGETGQRLYDAFRRDQLPFGVFRVPNTLIEEAAPARSRLWAMAAGAIGGSFIEPPNPRERIQRGQFQDASSDLVSKQDLFTRGLERLRLNKDADQQIRDWVDAMNELYPEARRAEIQNNKELVAQKLGQIEAQWKQPGAQYIVDRAASEVGLAEATLLLALCKHEIAERAQVRAERASGPEATRLRQEAASQWQTALSAWRTYEGQSSAHAGFPGRVEHARSLAARAEQLLNAAKK</sequence>
<name>A0ABU5EXB2_9BACT</name>
<reference evidence="2" key="1">
    <citation type="journal article" date="2023" name="Mar. Drugs">
        <title>Gemmata algarum, a Novel Planctomycete Isolated from an Algal Mat, Displays Antimicrobial Activity.</title>
        <authorList>
            <person name="Kumar G."/>
            <person name="Kallscheuer N."/>
            <person name="Kashif M."/>
            <person name="Ahamad S."/>
            <person name="Jagadeeshwari U."/>
            <person name="Pannikurungottu S."/>
            <person name="Haufschild T."/>
            <person name="Kabuu M."/>
            <person name="Sasikala C."/>
            <person name="Jogler C."/>
            <person name="Ramana C."/>
        </authorList>
    </citation>
    <scope>NUCLEOTIDE SEQUENCE [LARGE SCALE GENOMIC DNA]</scope>
    <source>
        <strain evidence="2">JC673</strain>
    </source>
</reference>
<comment type="caution">
    <text evidence="1">The sequence shown here is derived from an EMBL/GenBank/DDBJ whole genome shotgun (WGS) entry which is preliminary data.</text>
</comment>
<proteinExistence type="predicted"/>